<keyword evidence="5" id="KW-1185">Reference proteome</keyword>
<dbReference type="GO" id="GO:0005737">
    <property type="term" value="C:cytoplasm"/>
    <property type="evidence" value="ECO:0007669"/>
    <property type="project" value="TreeGrafter"/>
</dbReference>
<dbReference type="Gene3D" id="1.10.10.10">
    <property type="entry name" value="Winged helix-like DNA-binding domain superfamily/Winged helix DNA-binding domain"/>
    <property type="match status" value="1"/>
</dbReference>
<reference evidence="4 5" key="1">
    <citation type="submission" date="2019-05" db="EMBL/GenBank/DDBJ databases">
        <title>Nakamurella sp. N5BH11, whole genome shotgun sequence.</title>
        <authorList>
            <person name="Tuo L."/>
        </authorList>
    </citation>
    <scope>NUCLEOTIDE SEQUENCE [LARGE SCALE GENOMIC DNA]</scope>
    <source>
        <strain evidence="4 5">N5BH11</strain>
    </source>
</reference>
<keyword evidence="1" id="KW-0547">Nucleotide-binding</keyword>
<dbReference type="PANTHER" id="PTHR16305">
    <property type="entry name" value="TESTICULAR SOLUBLE ADENYLYL CYCLASE"/>
    <property type="match status" value="1"/>
</dbReference>
<proteinExistence type="predicted"/>
<keyword evidence="2" id="KW-0067">ATP-binding</keyword>
<accession>A0A4U6QCN8</accession>
<evidence type="ECO:0000313" key="4">
    <source>
        <dbReference type="EMBL" id="TKV57679.1"/>
    </source>
</evidence>
<dbReference type="Proteomes" id="UP000306985">
    <property type="component" value="Unassembled WGS sequence"/>
</dbReference>
<dbReference type="GO" id="GO:0003677">
    <property type="term" value="F:DNA binding"/>
    <property type="evidence" value="ECO:0007669"/>
    <property type="project" value="InterPro"/>
</dbReference>
<organism evidence="4 5">
    <name type="scientific">Nakamurella flava</name>
    <dbReference type="NCBI Taxonomy" id="2576308"/>
    <lineage>
        <taxon>Bacteria</taxon>
        <taxon>Bacillati</taxon>
        <taxon>Actinomycetota</taxon>
        <taxon>Actinomycetes</taxon>
        <taxon>Nakamurellales</taxon>
        <taxon>Nakamurellaceae</taxon>
        <taxon>Nakamurella</taxon>
    </lineage>
</organism>
<dbReference type="InterPro" id="IPR036388">
    <property type="entry name" value="WH-like_DNA-bd_sf"/>
</dbReference>
<name>A0A4U6QCN8_9ACTN</name>
<dbReference type="Pfam" id="PF00196">
    <property type="entry name" value="GerE"/>
    <property type="match status" value="1"/>
</dbReference>
<sequence>MSRSVTATPFVARVGERADFAAAVARAAAGRPGLLLLAGDAGVGKTRLLTEAARDAESAGAGVVLGHCVDLFGVDDGDVGVPYLPFAEALTELRERPAGPTGGPSAVEAVLAARPALRRLLDLGSPEPDGADAPAHRLQLLDGIAAALAAAGRPGHPLLLVLEDLHWADPSSRDVLRFLAARLRGQHLLIAASYRTDDLHRRHPLRPMLAELLRRPGVRQIDLPAFSRDELSDFAAAVTGAPVPDAAVQRVLDRSEGNAYFAEELLADAPEPTGRPGPVELPGTLADVLRARVEALPEPVQRIARVAAVGGRRVRERLLVAAWSRAGAEQATGAAVEAALRDAVAHNLLVAEGRAEWAFRHALLAEAVYADLLPSEQVTLHRCYLQTLQAEPGLGSAAQIAHHAVRAHDLPAALAASAAAAREAAGLLAPAEELSRWETVLELWSAVPDAAELIGADLVEVQMAAATAASRAGEPRRAAALAGLALDQADPQRAARLTPIAAFHLIDADRGPEVITRARAALDTLDTQGPSVDRVRLLAAYARAAVNVDDDELARTVAARAIAEARDLDVADAEADALSSLAIVEAPDPQTAVDLLRRAVERARTAGEQFIELRAAHNLVSTLYYAGRLDEAREFGDEVVERTRQSGLLWAGYGISLLHFHELLRYVGGDLRPPELPTEWAPDSAVESLAVVGLYAAVARGDRDVIARARAVHADPQRDPFLALVSGGTLIDALTLAGEWAEAVDVATELLGYLRRSWNAYFLGGIWLGALALAALADQTDHDRRRSAGPDPARLRHGDDLLAEVERTADRGRPRGGQLGPEGRAWLHRARAEHARLHGSDDPDRWRTAAGEFDVGYRYEAARSRFRLAVALAGRGDRPAASAAATQALGEAREMGARPLTERILALGRQARLDLPGTARAVAVLTEREDEVLQLVARGMTNRQIGEQLFISPKTVSVHLSNVLGKLGVGGRTEAVAVALDRGLLGTSRPTGSGL</sequence>
<dbReference type="SUPFAM" id="SSF46894">
    <property type="entry name" value="C-terminal effector domain of the bipartite response regulators"/>
    <property type="match status" value="1"/>
</dbReference>
<dbReference type="SUPFAM" id="SSF52540">
    <property type="entry name" value="P-loop containing nucleoside triphosphate hydrolases"/>
    <property type="match status" value="1"/>
</dbReference>
<dbReference type="RefSeq" id="WP_137450763.1">
    <property type="nucleotide sequence ID" value="NZ_SZZH01000004.1"/>
</dbReference>
<comment type="caution">
    <text evidence="4">The sequence shown here is derived from an EMBL/GenBank/DDBJ whole genome shotgun (WGS) entry which is preliminary data.</text>
</comment>
<dbReference type="CDD" id="cd06170">
    <property type="entry name" value="LuxR_C_like"/>
    <property type="match status" value="1"/>
</dbReference>
<dbReference type="Pfam" id="PF13191">
    <property type="entry name" value="AAA_16"/>
    <property type="match status" value="1"/>
</dbReference>
<dbReference type="GO" id="GO:0006355">
    <property type="term" value="P:regulation of DNA-templated transcription"/>
    <property type="evidence" value="ECO:0007669"/>
    <property type="project" value="InterPro"/>
</dbReference>
<evidence type="ECO:0000256" key="2">
    <source>
        <dbReference type="ARBA" id="ARBA00022840"/>
    </source>
</evidence>
<dbReference type="AlphaFoldDB" id="A0A4U6QCN8"/>
<dbReference type="SMART" id="SM00421">
    <property type="entry name" value="HTH_LUXR"/>
    <property type="match status" value="1"/>
</dbReference>
<dbReference type="InterPro" id="IPR016032">
    <property type="entry name" value="Sig_transdc_resp-reg_C-effctor"/>
</dbReference>
<dbReference type="InterPro" id="IPR027417">
    <property type="entry name" value="P-loop_NTPase"/>
</dbReference>
<dbReference type="EMBL" id="SZZH01000004">
    <property type="protein sequence ID" value="TKV57679.1"/>
    <property type="molecule type" value="Genomic_DNA"/>
</dbReference>
<evidence type="ECO:0000313" key="5">
    <source>
        <dbReference type="Proteomes" id="UP000306985"/>
    </source>
</evidence>
<protein>
    <submittedName>
        <fullName evidence="4">Helix-turn-helix transcriptional regulator</fullName>
    </submittedName>
</protein>
<evidence type="ECO:0000256" key="1">
    <source>
        <dbReference type="ARBA" id="ARBA00022741"/>
    </source>
</evidence>
<dbReference type="InterPro" id="IPR000792">
    <property type="entry name" value="Tscrpt_reg_LuxR_C"/>
</dbReference>
<dbReference type="PANTHER" id="PTHR16305:SF35">
    <property type="entry name" value="TRANSCRIPTIONAL ACTIVATOR DOMAIN"/>
    <property type="match status" value="1"/>
</dbReference>
<evidence type="ECO:0000259" key="3">
    <source>
        <dbReference type="PROSITE" id="PS50043"/>
    </source>
</evidence>
<dbReference type="OrthoDB" id="5476461at2"/>
<dbReference type="InterPro" id="IPR041664">
    <property type="entry name" value="AAA_16"/>
</dbReference>
<dbReference type="PRINTS" id="PR00038">
    <property type="entry name" value="HTHLUXR"/>
</dbReference>
<gene>
    <name evidence="4" type="ORF">FDO65_16130</name>
</gene>
<feature type="domain" description="HTH luxR-type" evidence="3">
    <location>
        <begin position="918"/>
        <end position="983"/>
    </location>
</feature>
<dbReference type="PROSITE" id="PS00622">
    <property type="entry name" value="HTH_LUXR_1"/>
    <property type="match status" value="1"/>
</dbReference>
<dbReference type="PROSITE" id="PS50043">
    <property type="entry name" value="HTH_LUXR_2"/>
    <property type="match status" value="1"/>
</dbReference>
<dbReference type="GO" id="GO:0005524">
    <property type="term" value="F:ATP binding"/>
    <property type="evidence" value="ECO:0007669"/>
    <property type="project" value="UniProtKB-KW"/>
</dbReference>
<dbReference type="GO" id="GO:0004016">
    <property type="term" value="F:adenylate cyclase activity"/>
    <property type="evidence" value="ECO:0007669"/>
    <property type="project" value="TreeGrafter"/>
</dbReference>